<dbReference type="OrthoDB" id="5870974at2759"/>
<reference evidence="4" key="3">
    <citation type="submission" date="2020-12" db="UniProtKB">
        <authorList>
            <consortium name="WormBaseParasite"/>
        </authorList>
    </citation>
    <scope>IDENTIFICATION</scope>
</reference>
<evidence type="ECO:0000313" key="5">
    <source>
        <dbReference type="WormBase" id="SRAE_0000042700"/>
    </source>
</evidence>
<organism evidence="2">
    <name type="scientific">Strongyloides ratti</name>
    <name type="common">Parasitic roundworm</name>
    <dbReference type="NCBI Taxonomy" id="34506"/>
    <lineage>
        <taxon>Eukaryota</taxon>
        <taxon>Metazoa</taxon>
        <taxon>Ecdysozoa</taxon>
        <taxon>Nematoda</taxon>
        <taxon>Chromadorea</taxon>
        <taxon>Rhabditida</taxon>
        <taxon>Tylenchina</taxon>
        <taxon>Panagrolaimomorpha</taxon>
        <taxon>Strongyloidoidea</taxon>
        <taxon>Strongyloididae</taxon>
        <taxon>Strongyloides</taxon>
    </lineage>
</organism>
<evidence type="ECO:0000313" key="4">
    <source>
        <dbReference type="WBParaSite" id="SRAE_0000042700.1"/>
    </source>
</evidence>
<keyword evidence="1" id="KW-1133">Transmembrane helix</keyword>
<name>A0A090KV64_STRRB</name>
<keyword evidence="3" id="KW-1185">Reference proteome</keyword>
<evidence type="ECO:0000313" key="3">
    <source>
        <dbReference type="Proteomes" id="UP000035682"/>
    </source>
</evidence>
<protein>
    <submittedName>
        <fullName evidence="2 4">Uncharacterized protein</fullName>
    </submittedName>
</protein>
<reference evidence="3" key="1">
    <citation type="submission" date="2014-09" db="EMBL/GenBank/DDBJ databases">
        <authorList>
            <person name="Martin A.A."/>
        </authorList>
    </citation>
    <scope>NUCLEOTIDE SEQUENCE</scope>
    <source>
        <strain evidence="3">ED321</strain>
    </source>
</reference>
<evidence type="ECO:0000256" key="1">
    <source>
        <dbReference type="SAM" id="Phobius"/>
    </source>
</evidence>
<dbReference type="WBParaSite" id="SRAE_0000042700.1">
    <property type="protein sequence ID" value="SRAE_0000042700.1"/>
    <property type="gene ID" value="WBGene00256171"/>
</dbReference>
<dbReference type="EMBL" id="LN609406">
    <property type="protein sequence ID" value="CEF61301.1"/>
    <property type="molecule type" value="Genomic_DNA"/>
</dbReference>
<evidence type="ECO:0000313" key="2">
    <source>
        <dbReference type="EMBL" id="CEF61301.1"/>
    </source>
</evidence>
<dbReference type="RefSeq" id="XP_024500510.1">
    <property type="nucleotide sequence ID" value="XM_024646316.1"/>
</dbReference>
<feature type="transmembrane region" description="Helical" evidence="1">
    <location>
        <begin position="64"/>
        <end position="88"/>
    </location>
</feature>
<dbReference type="CTD" id="36373669"/>
<keyword evidence="1" id="KW-0472">Membrane</keyword>
<reference evidence="2" key="2">
    <citation type="submission" date="2014-09" db="EMBL/GenBank/DDBJ databases">
        <authorList>
            <person name="Aslett A.Martin."/>
        </authorList>
    </citation>
    <scope>NUCLEOTIDE SEQUENCE</scope>
    <source>
        <strain evidence="2">ED321 Heterogonic</strain>
    </source>
</reference>
<sequence length="144" mass="17155">MTYHRYPVYQLLKGTVLFNETKEDQKNDIIWSKESKYHSEFGKINRHFKNITYYERENSSLSNYVSFLILGSVIVFIVALVAHHFATLPTIRKTRKRKDEIVRKMETSYALISQSYGLETEVDMSPYEKVRKKSLTDIFRQFKL</sequence>
<dbReference type="WormBase" id="SRAE_0000042700">
    <property type="protein sequence ID" value="SRP08374"/>
    <property type="gene ID" value="WBGene00256171"/>
</dbReference>
<gene>
    <name evidence="2 4 5" type="ORF">SRAE_0000042700</name>
</gene>
<proteinExistence type="predicted"/>
<dbReference type="AlphaFoldDB" id="A0A090KV64"/>
<accession>A0A090KV64</accession>
<dbReference type="Proteomes" id="UP000035682">
    <property type="component" value="Unplaced"/>
</dbReference>
<keyword evidence="1" id="KW-0812">Transmembrane</keyword>
<dbReference type="GeneID" id="36373669"/>